<dbReference type="GO" id="GO:0016787">
    <property type="term" value="F:hydrolase activity"/>
    <property type="evidence" value="ECO:0007669"/>
    <property type="project" value="UniProtKB-KW"/>
</dbReference>
<dbReference type="EMBL" id="JBEWLY010000008">
    <property type="protein sequence ID" value="MET1754654.1"/>
    <property type="molecule type" value="Genomic_DNA"/>
</dbReference>
<keyword evidence="3 5" id="KW-0378">Hydrolase</keyword>
<evidence type="ECO:0000313" key="6">
    <source>
        <dbReference type="Proteomes" id="UP001548713"/>
    </source>
</evidence>
<evidence type="ECO:0000313" key="5">
    <source>
        <dbReference type="EMBL" id="MET1754654.1"/>
    </source>
</evidence>
<dbReference type="Pfam" id="PF16113">
    <property type="entry name" value="ECH_2"/>
    <property type="match status" value="1"/>
</dbReference>
<dbReference type="NCBIfam" id="NF004127">
    <property type="entry name" value="PRK05617.1"/>
    <property type="match status" value="1"/>
</dbReference>
<evidence type="ECO:0000256" key="1">
    <source>
        <dbReference type="ARBA" id="ARBA00001709"/>
    </source>
</evidence>
<comment type="catalytic activity">
    <reaction evidence="1">
        <text>3-hydroxy-2-methylpropanoyl-CoA + H2O = 3-hydroxy-2-methylpropanoate + CoA + H(+)</text>
        <dbReference type="Rhea" id="RHEA:20888"/>
        <dbReference type="ChEBI" id="CHEBI:11805"/>
        <dbReference type="ChEBI" id="CHEBI:15377"/>
        <dbReference type="ChEBI" id="CHEBI:15378"/>
        <dbReference type="ChEBI" id="CHEBI:57287"/>
        <dbReference type="ChEBI" id="CHEBI:57340"/>
        <dbReference type="EC" id="3.1.2.4"/>
    </reaction>
</comment>
<proteinExistence type="predicted"/>
<accession>A0ABV2CZ18</accession>
<dbReference type="EC" id="3.1.2.4" evidence="2"/>
<comment type="caution">
    <text evidence="5">The sequence shown here is derived from an EMBL/GenBank/DDBJ whole genome shotgun (WGS) entry which is preliminary data.</text>
</comment>
<dbReference type="Gene3D" id="3.90.226.10">
    <property type="entry name" value="2-enoyl-CoA Hydratase, Chain A, domain 1"/>
    <property type="match status" value="1"/>
</dbReference>
<sequence length="347" mass="37611">MTDELLTRRDGVAGYLTLNRPKAIHALTQDMCTAMIDALLAWRDDAEVKVVILEHSEGRGFCSGGDINLLRQSALNDGGASGRAFFFDEYRLNHLLFTYEKPVVAFMDGITMGGGVGISQPAKYRVATENTRFAMPETGIGLFPDVGGGWYLSRLDGRLGQYLALTGARLDGAECAWAGLATHYMPASALPEAKQRIAAGDEIGDVLNSLAITPPEPKTAAAAAQIRKHFASDELEDIFASLMSDDSEWAAKKVATLRAKSPQACKVALRQLAESAKLTDFADNMAMEYRLGARVLTRPDFAEGVRAVIVDKDHAPKWNPATPEGVTPDQLDAIFAPLPATEEWRPL</sequence>
<reference evidence="5 6" key="1">
    <citation type="submission" date="2024-07" db="EMBL/GenBank/DDBJ databases">
        <title>Novosphingobium kalidii RD2P27.</title>
        <authorList>
            <person name="Sun J.-Q."/>
        </authorList>
    </citation>
    <scope>NUCLEOTIDE SEQUENCE [LARGE SCALE GENOMIC DNA]</scope>
    <source>
        <strain evidence="5 6">RD2P27</strain>
    </source>
</reference>
<dbReference type="InterPro" id="IPR029045">
    <property type="entry name" value="ClpP/crotonase-like_dom_sf"/>
</dbReference>
<dbReference type="RefSeq" id="WP_353983123.1">
    <property type="nucleotide sequence ID" value="NZ_JBEWLY010000008.1"/>
</dbReference>
<evidence type="ECO:0000256" key="2">
    <source>
        <dbReference type="ARBA" id="ARBA00011915"/>
    </source>
</evidence>
<evidence type="ECO:0000259" key="4">
    <source>
        <dbReference type="Pfam" id="PF16113"/>
    </source>
</evidence>
<dbReference type="CDD" id="cd06558">
    <property type="entry name" value="crotonase-like"/>
    <property type="match status" value="1"/>
</dbReference>
<dbReference type="PANTHER" id="PTHR43176:SF3">
    <property type="entry name" value="3-HYDROXYISOBUTYRYL-COA HYDROLASE, MITOCHONDRIAL"/>
    <property type="match status" value="1"/>
</dbReference>
<dbReference type="SUPFAM" id="SSF52096">
    <property type="entry name" value="ClpP/crotonase"/>
    <property type="match status" value="1"/>
</dbReference>
<dbReference type="PANTHER" id="PTHR43176">
    <property type="entry name" value="3-HYDROXYISOBUTYRYL-COA HYDROLASE-RELATED"/>
    <property type="match status" value="1"/>
</dbReference>
<gene>
    <name evidence="5" type="ORF">ABVV53_04160</name>
</gene>
<keyword evidence="6" id="KW-1185">Reference proteome</keyword>
<organism evidence="5 6">
    <name type="scientific">Novosphingobium kalidii</name>
    <dbReference type="NCBI Taxonomy" id="3230299"/>
    <lineage>
        <taxon>Bacteria</taxon>
        <taxon>Pseudomonadati</taxon>
        <taxon>Pseudomonadota</taxon>
        <taxon>Alphaproteobacteria</taxon>
        <taxon>Sphingomonadales</taxon>
        <taxon>Sphingomonadaceae</taxon>
        <taxon>Novosphingobium</taxon>
    </lineage>
</organism>
<evidence type="ECO:0000256" key="3">
    <source>
        <dbReference type="ARBA" id="ARBA00022801"/>
    </source>
</evidence>
<dbReference type="InterPro" id="IPR045004">
    <property type="entry name" value="ECH_dom"/>
</dbReference>
<name>A0ABV2CZ18_9SPHN</name>
<dbReference type="InterPro" id="IPR032259">
    <property type="entry name" value="HIBYL-CoA-H"/>
</dbReference>
<protein>
    <recommendedName>
        <fullName evidence="2">3-hydroxyisobutyryl-CoA hydrolase</fullName>
        <ecNumber evidence="2">3.1.2.4</ecNumber>
    </recommendedName>
</protein>
<dbReference type="Proteomes" id="UP001548713">
    <property type="component" value="Unassembled WGS sequence"/>
</dbReference>
<feature type="domain" description="Enoyl-CoA hydratase/isomerase" evidence="4">
    <location>
        <begin position="14"/>
        <end position="335"/>
    </location>
</feature>